<dbReference type="CDD" id="cd07043">
    <property type="entry name" value="STAS_anti-anti-sigma_factors"/>
    <property type="match status" value="1"/>
</dbReference>
<keyword evidence="3" id="KW-1185">Reference proteome</keyword>
<organism evidence="2 3">
    <name type="scientific">Cryptosporangium japonicum</name>
    <dbReference type="NCBI Taxonomy" id="80872"/>
    <lineage>
        <taxon>Bacteria</taxon>
        <taxon>Bacillati</taxon>
        <taxon>Actinomycetota</taxon>
        <taxon>Actinomycetes</taxon>
        <taxon>Cryptosporangiales</taxon>
        <taxon>Cryptosporangiaceae</taxon>
        <taxon>Cryptosporangium</taxon>
    </lineage>
</organism>
<dbReference type="EMBL" id="BAAAGX010000004">
    <property type="protein sequence ID" value="GAA0225503.1"/>
    <property type="molecule type" value="Genomic_DNA"/>
</dbReference>
<feature type="domain" description="STAS" evidence="1">
    <location>
        <begin position="35"/>
        <end position="127"/>
    </location>
</feature>
<name>A0ABP3D7S0_9ACTN</name>
<dbReference type="SUPFAM" id="SSF52091">
    <property type="entry name" value="SpoIIaa-like"/>
    <property type="match status" value="1"/>
</dbReference>
<proteinExistence type="predicted"/>
<dbReference type="RefSeq" id="WP_344647397.1">
    <property type="nucleotide sequence ID" value="NZ_BAAAGX010000004.1"/>
</dbReference>
<evidence type="ECO:0000313" key="3">
    <source>
        <dbReference type="Proteomes" id="UP001500967"/>
    </source>
</evidence>
<dbReference type="Proteomes" id="UP001500967">
    <property type="component" value="Unassembled WGS sequence"/>
</dbReference>
<evidence type="ECO:0000313" key="2">
    <source>
        <dbReference type="EMBL" id="GAA0225503.1"/>
    </source>
</evidence>
<accession>A0ABP3D7S0</accession>
<reference evidence="3" key="1">
    <citation type="journal article" date="2019" name="Int. J. Syst. Evol. Microbiol.">
        <title>The Global Catalogue of Microorganisms (GCM) 10K type strain sequencing project: providing services to taxonomists for standard genome sequencing and annotation.</title>
        <authorList>
            <consortium name="The Broad Institute Genomics Platform"/>
            <consortium name="The Broad Institute Genome Sequencing Center for Infectious Disease"/>
            <person name="Wu L."/>
            <person name="Ma J."/>
        </authorList>
    </citation>
    <scope>NUCLEOTIDE SEQUENCE [LARGE SCALE GENOMIC DNA]</scope>
    <source>
        <strain evidence="3">JCM 10425</strain>
    </source>
</reference>
<gene>
    <name evidence="2" type="ORF">GCM10009539_08480</name>
</gene>
<dbReference type="PROSITE" id="PS50801">
    <property type="entry name" value="STAS"/>
    <property type="match status" value="1"/>
</dbReference>
<sequence length="127" mass="13924">MYSDWRTLPATAAARAISDPTGTLHVRKGTRYRCMVFSLAGEVDARTAPWLTAELLTACRERSGDALVLVLRHLSFFGAAGLQCLNTVAEVAGRHDVHVSIWDPPPFARRVLRAGHLHPSVLVEPPE</sequence>
<dbReference type="InterPro" id="IPR002645">
    <property type="entry name" value="STAS_dom"/>
</dbReference>
<dbReference type="Pfam" id="PF01740">
    <property type="entry name" value="STAS"/>
    <property type="match status" value="1"/>
</dbReference>
<evidence type="ECO:0000259" key="1">
    <source>
        <dbReference type="PROSITE" id="PS50801"/>
    </source>
</evidence>
<comment type="caution">
    <text evidence="2">The sequence shown here is derived from an EMBL/GenBank/DDBJ whole genome shotgun (WGS) entry which is preliminary data.</text>
</comment>
<dbReference type="InterPro" id="IPR036513">
    <property type="entry name" value="STAS_dom_sf"/>
</dbReference>
<protein>
    <recommendedName>
        <fullName evidence="1">STAS domain-containing protein</fullName>
    </recommendedName>
</protein>
<dbReference type="Gene3D" id="3.30.750.24">
    <property type="entry name" value="STAS domain"/>
    <property type="match status" value="1"/>
</dbReference>